<dbReference type="GO" id="GO:0008233">
    <property type="term" value="F:peptidase activity"/>
    <property type="evidence" value="ECO:0007669"/>
    <property type="project" value="UniProtKB-KW"/>
</dbReference>
<gene>
    <name evidence="1" type="ORF">CON71_30780</name>
</gene>
<dbReference type="AlphaFoldDB" id="A0A9X6TH86"/>
<name>A0A9X6TH86_BACTU</name>
<accession>A0A9X6TH86</accession>
<evidence type="ECO:0000313" key="2">
    <source>
        <dbReference type="Proteomes" id="UP000220702"/>
    </source>
</evidence>
<feature type="non-terminal residue" evidence="1">
    <location>
        <position position="34"/>
    </location>
</feature>
<organism evidence="1 2">
    <name type="scientific">Bacillus thuringiensis</name>
    <dbReference type="NCBI Taxonomy" id="1428"/>
    <lineage>
        <taxon>Bacteria</taxon>
        <taxon>Bacillati</taxon>
        <taxon>Bacillota</taxon>
        <taxon>Bacilli</taxon>
        <taxon>Bacillales</taxon>
        <taxon>Bacillaceae</taxon>
        <taxon>Bacillus</taxon>
        <taxon>Bacillus cereus group</taxon>
    </lineage>
</organism>
<dbReference type="EMBL" id="NVNL01000085">
    <property type="protein sequence ID" value="PEA86301.1"/>
    <property type="molecule type" value="Genomic_DNA"/>
</dbReference>
<reference evidence="1 2" key="1">
    <citation type="submission" date="2017-09" db="EMBL/GenBank/DDBJ databases">
        <title>Large-scale bioinformatics analysis of Bacillus genomes uncovers conserved roles of natural products in bacterial physiology.</title>
        <authorList>
            <consortium name="Agbiome Team Llc"/>
            <person name="Bleich R.M."/>
            <person name="Grubbs K.J."/>
            <person name="Santa Maria K.C."/>
            <person name="Allen S.E."/>
            <person name="Farag S."/>
            <person name="Shank E.A."/>
            <person name="Bowers A."/>
        </authorList>
    </citation>
    <scope>NUCLEOTIDE SEQUENCE [LARGE SCALE GENOMIC DNA]</scope>
    <source>
        <strain evidence="1 2">AFS089089</strain>
    </source>
</reference>
<sequence>MSQNNSNEVKKNEVGLIPFDVLEVVSEVREIPEG</sequence>
<keyword evidence="1" id="KW-0645">Protease</keyword>
<comment type="caution">
    <text evidence="1">The sequence shown here is derived from an EMBL/GenBank/DDBJ whole genome shotgun (WGS) entry which is preliminary data.</text>
</comment>
<keyword evidence="1" id="KW-0378">Hydrolase</keyword>
<protein>
    <submittedName>
        <fullName evidence="1">Serine protease</fullName>
    </submittedName>
</protein>
<proteinExistence type="predicted"/>
<dbReference type="Proteomes" id="UP000220702">
    <property type="component" value="Unassembled WGS sequence"/>
</dbReference>
<evidence type="ECO:0000313" key="1">
    <source>
        <dbReference type="EMBL" id="PEA86301.1"/>
    </source>
</evidence>
<dbReference type="GO" id="GO:0006508">
    <property type="term" value="P:proteolysis"/>
    <property type="evidence" value="ECO:0007669"/>
    <property type="project" value="UniProtKB-KW"/>
</dbReference>